<dbReference type="EMBL" id="PFFQ01000038">
    <property type="protein sequence ID" value="PIW16335.1"/>
    <property type="molecule type" value="Genomic_DNA"/>
</dbReference>
<accession>A0A2M7G3C7</accession>
<dbReference type="AlphaFoldDB" id="A0A2M7G3C7"/>
<comment type="caution">
    <text evidence="1">The sequence shown here is derived from an EMBL/GenBank/DDBJ whole genome shotgun (WGS) entry which is preliminary data.</text>
</comment>
<sequence length="142" mass="16784">MKKFSQLVWLGPYPNSSAQRLPELPEHWRILHLLGCADLRPWDTHLLVRDPVSVLFWGQTHNPVENLQFLEHLLQRLDWQALCVSEPNLIFAAVFFAQMAEKPACVWLEKPELLDLLSENERQWLIQSETHLWELKNAPEWL</sequence>
<dbReference type="Proteomes" id="UP000231019">
    <property type="component" value="Unassembled WGS sequence"/>
</dbReference>
<organism evidence="1 2">
    <name type="scientific">bacterium (Candidatus Blackallbacteria) CG17_big_fil_post_rev_8_21_14_2_50_48_46</name>
    <dbReference type="NCBI Taxonomy" id="2014261"/>
    <lineage>
        <taxon>Bacteria</taxon>
        <taxon>Candidatus Blackallbacteria</taxon>
    </lineage>
</organism>
<proteinExistence type="predicted"/>
<evidence type="ECO:0000313" key="1">
    <source>
        <dbReference type="EMBL" id="PIW16335.1"/>
    </source>
</evidence>
<protein>
    <submittedName>
        <fullName evidence="1">Uncharacterized protein</fullName>
    </submittedName>
</protein>
<reference evidence="1 2" key="1">
    <citation type="submission" date="2017-09" db="EMBL/GenBank/DDBJ databases">
        <title>Depth-based differentiation of microbial function through sediment-hosted aquifers and enrichment of novel symbionts in the deep terrestrial subsurface.</title>
        <authorList>
            <person name="Probst A.J."/>
            <person name="Ladd B."/>
            <person name="Jarett J.K."/>
            <person name="Geller-Mcgrath D.E."/>
            <person name="Sieber C.M."/>
            <person name="Emerson J.B."/>
            <person name="Anantharaman K."/>
            <person name="Thomas B.C."/>
            <person name="Malmstrom R."/>
            <person name="Stieglmeier M."/>
            <person name="Klingl A."/>
            <person name="Woyke T."/>
            <person name="Ryan C.M."/>
            <person name="Banfield J.F."/>
        </authorList>
    </citation>
    <scope>NUCLEOTIDE SEQUENCE [LARGE SCALE GENOMIC DNA]</scope>
    <source>
        <strain evidence="1">CG17_big_fil_post_rev_8_21_14_2_50_48_46</strain>
    </source>
</reference>
<gene>
    <name evidence="1" type="ORF">COW36_13475</name>
</gene>
<evidence type="ECO:0000313" key="2">
    <source>
        <dbReference type="Proteomes" id="UP000231019"/>
    </source>
</evidence>
<name>A0A2M7G3C7_9BACT</name>